<proteinExistence type="inferred from homology"/>
<feature type="signal peptide" evidence="5">
    <location>
        <begin position="1"/>
        <end position="24"/>
    </location>
</feature>
<dbReference type="GO" id="GO:0004348">
    <property type="term" value="F:glucosylceramidase activity"/>
    <property type="evidence" value="ECO:0007669"/>
    <property type="project" value="InterPro"/>
</dbReference>
<dbReference type="Proteomes" id="UP000235564">
    <property type="component" value="Unassembled WGS sequence"/>
</dbReference>
<name>A0A2N6QRX8_9BACT</name>
<evidence type="ECO:0000256" key="2">
    <source>
        <dbReference type="ARBA" id="ARBA00022729"/>
    </source>
</evidence>
<evidence type="ECO:0000313" key="8">
    <source>
        <dbReference type="EMBL" id="PMC24664.1"/>
    </source>
</evidence>
<protein>
    <submittedName>
        <fullName evidence="8">Glucosylceramidase</fullName>
    </submittedName>
</protein>
<dbReference type="PANTHER" id="PTHR11069">
    <property type="entry name" value="GLUCOSYLCERAMIDASE"/>
    <property type="match status" value="1"/>
</dbReference>
<sequence length="517" mass="57881">MKKKNMYITSLFLSASLFLSIACSVDSGLNIQPEVKKENPTPSPVPQTNKVKTFTTTSDGFMQLAQKEISLKAGESLAPSTILIDDTKVGQEIDGFGFAITYSTCYNLLHMNAADRADFLKRTYSETEGYGVSYARISIGCNDFSSTEYTLCDEKGLEYFRLYKDETDYVIPILKEILAINPKLKIVAAPWTCPKWMKVKDLKTKAPFDSWTDGHVNPDHYTDYANYFVKFVQTMKAEGINIYAVSPQNEPLNRANCASTYMPWQEQAEFVKELAKAFKKNALKTKIYLFDHNYNYDNMADQEDYPVKIYNALGNEFEGSEYVVGAAYHDYGGSNTELEDIYAKAPDKELIFSESSIGTWNNGRNLSARLLPDMKNVILGTVNRHCKAVLVWNLMLDEKMGPNLDGGCQTCYGAVDIASDYKTLHRNSHYYIISHISSVVRPGAVRIEDSSRSAHIKNVDYATFRNPDSTYGIVLANSGAHDQMITVSNGAYNFQVTVPAEGVVSCIWNPSATSKKD</sequence>
<dbReference type="InterPro" id="IPR033452">
    <property type="entry name" value="GH30_C"/>
</dbReference>
<reference evidence="8 9" key="1">
    <citation type="submission" date="2017-09" db="EMBL/GenBank/DDBJ databases">
        <title>Bacterial strain isolated from the female urinary microbiota.</title>
        <authorList>
            <person name="Thomas-White K."/>
            <person name="Kumar N."/>
            <person name="Forster S."/>
            <person name="Putonti C."/>
            <person name="Lawley T."/>
            <person name="Wolfe A.J."/>
        </authorList>
    </citation>
    <scope>NUCLEOTIDE SEQUENCE [LARGE SCALE GENOMIC DNA]</scope>
    <source>
        <strain evidence="8 9">UMB0536</strain>
    </source>
</reference>
<dbReference type="GO" id="GO:0006680">
    <property type="term" value="P:glucosylceramide catabolic process"/>
    <property type="evidence" value="ECO:0007669"/>
    <property type="project" value="TreeGrafter"/>
</dbReference>
<gene>
    <name evidence="8" type="ORF">CJ231_05305</name>
</gene>
<dbReference type="Gene3D" id="3.20.20.80">
    <property type="entry name" value="Glycosidases"/>
    <property type="match status" value="1"/>
</dbReference>
<dbReference type="InterPro" id="IPR001139">
    <property type="entry name" value="Glyco_hydro_30"/>
</dbReference>
<dbReference type="InterPro" id="IPR013780">
    <property type="entry name" value="Glyco_hydro_b"/>
</dbReference>
<dbReference type="Gene3D" id="2.60.40.1180">
    <property type="entry name" value="Golgi alpha-mannosidase II"/>
    <property type="match status" value="1"/>
</dbReference>
<dbReference type="AlphaFoldDB" id="A0A2N6QRX8"/>
<evidence type="ECO:0000313" key="9">
    <source>
        <dbReference type="Proteomes" id="UP000235564"/>
    </source>
</evidence>
<dbReference type="InterPro" id="IPR017853">
    <property type="entry name" value="GH"/>
</dbReference>
<evidence type="ECO:0000256" key="4">
    <source>
        <dbReference type="RuleBase" id="RU361188"/>
    </source>
</evidence>
<comment type="similarity">
    <text evidence="1 4">Belongs to the glycosyl hydrolase 30 family.</text>
</comment>
<dbReference type="EMBL" id="PNGJ01000003">
    <property type="protein sequence ID" value="PMC24664.1"/>
    <property type="molecule type" value="Genomic_DNA"/>
</dbReference>
<feature type="domain" description="Glycosyl hydrolase family 30 beta sandwich" evidence="7">
    <location>
        <begin position="443"/>
        <end position="505"/>
    </location>
</feature>
<keyword evidence="3 4" id="KW-0378">Hydrolase</keyword>
<evidence type="ECO:0000259" key="7">
    <source>
        <dbReference type="Pfam" id="PF17189"/>
    </source>
</evidence>
<dbReference type="GO" id="GO:0016020">
    <property type="term" value="C:membrane"/>
    <property type="evidence" value="ECO:0007669"/>
    <property type="project" value="GOC"/>
</dbReference>
<keyword evidence="4" id="KW-0326">Glycosidase</keyword>
<dbReference type="PRINTS" id="PR00843">
    <property type="entry name" value="GLHYDRLASE30"/>
</dbReference>
<evidence type="ECO:0000256" key="1">
    <source>
        <dbReference type="ARBA" id="ARBA00005382"/>
    </source>
</evidence>
<accession>A0A2N6QRX8</accession>
<dbReference type="RefSeq" id="WP_102697057.1">
    <property type="nucleotide sequence ID" value="NZ_PNGJ01000003.1"/>
</dbReference>
<evidence type="ECO:0000259" key="6">
    <source>
        <dbReference type="Pfam" id="PF02055"/>
    </source>
</evidence>
<dbReference type="SUPFAM" id="SSF51445">
    <property type="entry name" value="(Trans)glycosidases"/>
    <property type="match status" value="1"/>
</dbReference>
<keyword evidence="2 5" id="KW-0732">Signal</keyword>
<organism evidence="8 9">
    <name type="scientific">Hoylesella buccalis</name>
    <dbReference type="NCBI Taxonomy" id="28127"/>
    <lineage>
        <taxon>Bacteria</taxon>
        <taxon>Pseudomonadati</taxon>
        <taxon>Bacteroidota</taxon>
        <taxon>Bacteroidia</taxon>
        <taxon>Bacteroidales</taxon>
        <taxon>Prevotellaceae</taxon>
        <taxon>Hoylesella</taxon>
    </lineage>
</organism>
<dbReference type="Pfam" id="PF17189">
    <property type="entry name" value="Glyco_hydro_30C"/>
    <property type="match status" value="1"/>
</dbReference>
<dbReference type="PANTHER" id="PTHR11069:SF23">
    <property type="entry name" value="LYSOSOMAL ACID GLUCOSYLCERAMIDASE"/>
    <property type="match status" value="1"/>
</dbReference>
<dbReference type="InterPro" id="IPR033453">
    <property type="entry name" value="Glyco_hydro_30_TIM-barrel"/>
</dbReference>
<dbReference type="Pfam" id="PF02055">
    <property type="entry name" value="Glyco_hydro_30"/>
    <property type="match status" value="1"/>
</dbReference>
<comment type="caution">
    <text evidence="8">The sequence shown here is derived from an EMBL/GenBank/DDBJ whole genome shotgun (WGS) entry which is preliminary data.</text>
</comment>
<dbReference type="PROSITE" id="PS51257">
    <property type="entry name" value="PROKAR_LIPOPROTEIN"/>
    <property type="match status" value="1"/>
</dbReference>
<evidence type="ECO:0000256" key="5">
    <source>
        <dbReference type="SAM" id="SignalP"/>
    </source>
</evidence>
<dbReference type="OrthoDB" id="9806701at2"/>
<feature type="domain" description="Glycosyl hydrolase family 30 TIM-barrel" evidence="6">
    <location>
        <begin position="93"/>
        <end position="438"/>
    </location>
</feature>
<feature type="chain" id="PRO_5018230862" evidence="5">
    <location>
        <begin position="25"/>
        <end position="517"/>
    </location>
</feature>
<evidence type="ECO:0000256" key="3">
    <source>
        <dbReference type="ARBA" id="ARBA00022801"/>
    </source>
</evidence>